<dbReference type="EMBL" id="JAINUG010000606">
    <property type="protein sequence ID" value="KAJ8366342.1"/>
    <property type="molecule type" value="Genomic_DNA"/>
</dbReference>
<comment type="caution">
    <text evidence="1">The sequence shown here is derived from an EMBL/GenBank/DDBJ whole genome shotgun (WGS) entry which is preliminary data.</text>
</comment>
<accession>A0AAD7R5B6</accession>
<organism evidence="1 2">
    <name type="scientific">Aldrovandia affinis</name>
    <dbReference type="NCBI Taxonomy" id="143900"/>
    <lineage>
        <taxon>Eukaryota</taxon>
        <taxon>Metazoa</taxon>
        <taxon>Chordata</taxon>
        <taxon>Craniata</taxon>
        <taxon>Vertebrata</taxon>
        <taxon>Euteleostomi</taxon>
        <taxon>Actinopterygii</taxon>
        <taxon>Neopterygii</taxon>
        <taxon>Teleostei</taxon>
        <taxon>Notacanthiformes</taxon>
        <taxon>Halosauridae</taxon>
        <taxon>Aldrovandia</taxon>
    </lineage>
</organism>
<sequence>MESQRQLHVTMVIIHPSGAACNRFEGEEPSAGHLGRPILLCGTTSPMLIPLLPHQGTFPKTLSANHNDASRPPRLIRPVLSLCPEEEEFSCRTLRSNRHLTHEIPERGDPL</sequence>
<evidence type="ECO:0000313" key="2">
    <source>
        <dbReference type="Proteomes" id="UP001221898"/>
    </source>
</evidence>
<reference evidence="1" key="1">
    <citation type="journal article" date="2023" name="Science">
        <title>Genome structures resolve the early diversification of teleost fishes.</title>
        <authorList>
            <person name="Parey E."/>
            <person name="Louis A."/>
            <person name="Montfort J."/>
            <person name="Bouchez O."/>
            <person name="Roques C."/>
            <person name="Iampietro C."/>
            <person name="Lluch J."/>
            <person name="Castinel A."/>
            <person name="Donnadieu C."/>
            <person name="Desvignes T."/>
            <person name="Floi Bucao C."/>
            <person name="Jouanno E."/>
            <person name="Wen M."/>
            <person name="Mejri S."/>
            <person name="Dirks R."/>
            <person name="Jansen H."/>
            <person name="Henkel C."/>
            <person name="Chen W.J."/>
            <person name="Zahm M."/>
            <person name="Cabau C."/>
            <person name="Klopp C."/>
            <person name="Thompson A.W."/>
            <person name="Robinson-Rechavi M."/>
            <person name="Braasch I."/>
            <person name="Lecointre G."/>
            <person name="Bobe J."/>
            <person name="Postlethwait J.H."/>
            <person name="Berthelot C."/>
            <person name="Roest Crollius H."/>
            <person name="Guiguen Y."/>
        </authorList>
    </citation>
    <scope>NUCLEOTIDE SEQUENCE</scope>
    <source>
        <strain evidence="1">NC1722</strain>
    </source>
</reference>
<dbReference type="PROSITE" id="PS51257">
    <property type="entry name" value="PROKAR_LIPOPROTEIN"/>
    <property type="match status" value="1"/>
</dbReference>
<proteinExistence type="predicted"/>
<dbReference type="Proteomes" id="UP001221898">
    <property type="component" value="Unassembled WGS sequence"/>
</dbReference>
<gene>
    <name evidence="1" type="ORF">AAFF_G00361220</name>
</gene>
<name>A0AAD7R5B6_9TELE</name>
<protein>
    <submittedName>
        <fullName evidence="1">Uncharacterized protein</fullName>
    </submittedName>
</protein>
<evidence type="ECO:0000313" key="1">
    <source>
        <dbReference type="EMBL" id="KAJ8366342.1"/>
    </source>
</evidence>
<keyword evidence="2" id="KW-1185">Reference proteome</keyword>
<dbReference type="AlphaFoldDB" id="A0AAD7R5B6"/>